<organism evidence="3 4">
    <name type="scientific">Stenotrophomonas terrae</name>
    <dbReference type="NCBI Taxonomy" id="405446"/>
    <lineage>
        <taxon>Bacteria</taxon>
        <taxon>Pseudomonadati</taxon>
        <taxon>Pseudomonadota</taxon>
        <taxon>Gammaproteobacteria</taxon>
        <taxon>Lysobacterales</taxon>
        <taxon>Lysobacteraceae</taxon>
        <taxon>Stenotrophomonas</taxon>
    </lineage>
</organism>
<keyword evidence="4" id="KW-1185">Reference proteome</keyword>
<gene>
    <name evidence="3" type="ORF">ABB27_05830</name>
</gene>
<keyword evidence="1" id="KW-0472">Membrane</keyword>
<accession>A0A0R0CSF8</accession>
<dbReference type="PATRIC" id="fig|405446.3.peg.493"/>
<keyword evidence="1" id="KW-1133">Transmembrane helix</keyword>
<dbReference type="RefSeq" id="WP_057627294.1">
    <property type="nucleotide sequence ID" value="NZ_LDJJ01000017.1"/>
</dbReference>
<dbReference type="GO" id="GO:0016740">
    <property type="term" value="F:transferase activity"/>
    <property type="evidence" value="ECO:0007669"/>
    <property type="project" value="UniProtKB-KW"/>
</dbReference>
<evidence type="ECO:0000256" key="1">
    <source>
        <dbReference type="SAM" id="Phobius"/>
    </source>
</evidence>
<name>A0A0R0CSF8_9GAMM</name>
<dbReference type="AlphaFoldDB" id="A0A0R0CSF8"/>
<proteinExistence type="predicted"/>
<dbReference type="Pfam" id="PF00535">
    <property type="entry name" value="Glycos_transf_2"/>
    <property type="match status" value="1"/>
</dbReference>
<dbReference type="Proteomes" id="UP000051863">
    <property type="component" value="Unassembled WGS sequence"/>
</dbReference>
<sequence>MAILNPPGVSVAVVIPCYNVGKLVLDVIASIPDSIAVIYVIDDRCPIGTGQLVEQNCQDPRVKVLFHEQNQGVGGAVITGYRAALQAGHDIVVKIDGDGQMDPRLIQGFITPILEGRADYTKGNRFYRLRNVRRMPPVRLIGNAALSFMTKISSGYWQIFDPTNGYTACHRIALNELDLDTLSRRYFFESDMLFQLNQARAVVIDVPMVAKYDDEPSSLRPSRILIPFLRGHFKNTVKRMFGSYFLRGFSVASAELIAAGLLISFGVIYGSHAWARSVFDAVPATAGSVMLAALPLILGMQLLLSWLHFDVSSEPKTPLQRIIGSFHAR</sequence>
<feature type="transmembrane region" description="Helical" evidence="1">
    <location>
        <begin position="244"/>
        <end position="269"/>
    </location>
</feature>
<evidence type="ECO:0000313" key="3">
    <source>
        <dbReference type="EMBL" id="KRG69378.1"/>
    </source>
</evidence>
<comment type="caution">
    <text evidence="3">The sequence shown here is derived from an EMBL/GenBank/DDBJ whole genome shotgun (WGS) entry which is preliminary data.</text>
</comment>
<dbReference type="InterPro" id="IPR029044">
    <property type="entry name" value="Nucleotide-diphossugar_trans"/>
</dbReference>
<dbReference type="CDD" id="cd04179">
    <property type="entry name" value="DPM_DPG-synthase_like"/>
    <property type="match status" value="1"/>
</dbReference>
<dbReference type="InterPro" id="IPR050256">
    <property type="entry name" value="Glycosyltransferase_2"/>
</dbReference>
<dbReference type="OrthoDB" id="9808633at2"/>
<evidence type="ECO:0000313" key="4">
    <source>
        <dbReference type="Proteomes" id="UP000051863"/>
    </source>
</evidence>
<dbReference type="PANTHER" id="PTHR48090:SF7">
    <property type="entry name" value="RFBJ PROTEIN"/>
    <property type="match status" value="1"/>
</dbReference>
<keyword evidence="3" id="KW-0808">Transferase</keyword>
<dbReference type="InterPro" id="IPR001173">
    <property type="entry name" value="Glyco_trans_2-like"/>
</dbReference>
<feature type="domain" description="Glycosyltransferase 2-like" evidence="2">
    <location>
        <begin position="13"/>
        <end position="176"/>
    </location>
</feature>
<protein>
    <submittedName>
        <fullName evidence="3">Glycosyl transferase family 2</fullName>
    </submittedName>
</protein>
<dbReference type="Gene3D" id="3.90.550.10">
    <property type="entry name" value="Spore Coat Polysaccharide Biosynthesis Protein SpsA, Chain A"/>
    <property type="match status" value="1"/>
</dbReference>
<dbReference type="SUPFAM" id="SSF53448">
    <property type="entry name" value="Nucleotide-diphospho-sugar transferases"/>
    <property type="match status" value="1"/>
</dbReference>
<evidence type="ECO:0000259" key="2">
    <source>
        <dbReference type="Pfam" id="PF00535"/>
    </source>
</evidence>
<reference evidence="3 4" key="1">
    <citation type="submission" date="2015-05" db="EMBL/GenBank/DDBJ databases">
        <title>Genome sequencing and analysis of members of genus Stenotrophomonas.</title>
        <authorList>
            <person name="Patil P.P."/>
            <person name="Midha S."/>
            <person name="Patil P.B."/>
        </authorList>
    </citation>
    <scope>NUCLEOTIDE SEQUENCE [LARGE SCALE GENOMIC DNA]</scope>
    <source>
        <strain evidence="3 4">DSM 18941</strain>
    </source>
</reference>
<feature type="transmembrane region" description="Helical" evidence="1">
    <location>
        <begin position="289"/>
        <end position="309"/>
    </location>
</feature>
<dbReference type="EMBL" id="LDJJ01000017">
    <property type="protein sequence ID" value="KRG69378.1"/>
    <property type="molecule type" value="Genomic_DNA"/>
</dbReference>
<dbReference type="PANTHER" id="PTHR48090">
    <property type="entry name" value="UNDECAPRENYL-PHOSPHATE 4-DEOXY-4-FORMAMIDO-L-ARABINOSE TRANSFERASE-RELATED"/>
    <property type="match status" value="1"/>
</dbReference>
<keyword evidence="1" id="KW-0812">Transmembrane</keyword>